<evidence type="ECO:0000313" key="5">
    <source>
        <dbReference type="EMBL" id="MCQ8279307.1"/>
    </source>
</evidence>
<name>A0ABT1W8U4_9PROT</name>
<evidence type="ECO:0000256" key="3">
    <source>
        <dbReference type="ARBA" id="ARBA00023180"/>
    </source>
</evidence>
<keyword evidence="3" id="KW-0325">Glycoprotein</keyword>
<dbReference type="PANTHER" id="PTHR20961">
    <property type="entry name" value="GLYCOSYLTRANSFERASE"/>
    <property type="match status" value="1"/>
</dbReference>
<dbReference type="EMBL" id="JAMSKV010000011">
    <property type="protein sequence ID" value="MCQ8279307.1"/>
    <property type="molecule type" value="Genomic_DNA"/>
</dbReference>
<reference evidence="5 6" key="1">
    <citation type="submission" date="2022-06" db="EMBL/GenBank/DDBJ databases">
        <title>Endosaccharibacter gen. nov., sp. nov., endophytic bacteria isolated from sugarcane.</title>
        <authorList>
            <person name="Pitiwittayakul N."/>
            <person name="Yukphan P."/>
            <person name="Charoenyingcharoen P."/>
            <person name="Tanasupawat S."/>
        </authorList>
    </citation>
    <scope>NUCLEOTIDE SEQUENCE [LARGE SCALE GENOMIC DNA]</scope>
    <source>
        <strain evidence="5 6">KSS8</strain>
    </source>
</reference>
<evidence type="ECO:0000259" key="4">
    <source>
        <dbReference type="Pfam" id="PF04577"/>
    </source>
</evidence>
<organism evidence="5 6">
    <name type="scientific">Endosaccharibacter trunci</name>
    <dbReference type="NCBI Taxonomy" id="2812733"/>
    <lineage>
        <taxon>Bacteria</taxon>
        <taxon>Pseudomonadati</taxon>
        <taxon>Pseudomonadota</taxon>
        <taxon>Alphaproteobacteria</taxon>
        <taxon>Acetobacterales</taxon>
        <taxon>Acetobacteraceae</taxon>
        <taxon>Endosaccharibacter</taxon>
    </lineage>
</organism>
<comment type="caution">
    <text evidence="5">The sequence shown here is derived from an EMBL/GenBank/DDBJ whole genome shotgun (WGS) entry which is preliminary data.</text>
</comment>
<dbReference type="Proteomes" id="UP001524587">
    <property type="component" value="Unassembled WGS sequence"/>
</dbReference>
<gene>
    <name evidence="5" type="ORF">NFI95_12730</name>
</gene>
<sequence>MTSSAAIPLNLPDPAELVARPTVTELQRNQLRHFRNPSLNLDLSTQGVRFDFQSALDVHATYVGRYTDQYVFGFHHLHALISRDGEFNCQEILNYRGRLENYLGHPPDERFVVPDIGRVGDGYNVSFERLTDDAVIPLDGPVFLGSPIEPANWGMWLLNGLANAKSFVSAGQPGRFLCYAPSSWQQNLLRFMGVDADRLIDQKPWQTYFCREIALHQYSMVDLVPDESAMAMFRNIVGRCVDKSRPNTPSRIFISRRSVTAQSGGSYRALQNEDALIEALSRYGFVVVEPELLSFEEQVRVFSNARFIVGLGGAAMFNAVFANPGTNLISIESTSVFALNHARLFASLKLNYGFIFGEQDASAGNYPHNPWTVDVQRAIQAIASFG</sequence>
<keyword evidence="2" id="KW-0808">Transferase</keyword>
<dbReference type="Pfam" id="PF04577">
    <property type="entry name" value="Glyco_transf_61"/>
    <property type="match status" value="1"/>
</dbReference>
<keyword evidence="6" id="KW-1185">Reference proteome</keyword>
<dbReference type="InterPro" id="IPR007657">
    <property type="entry name" value="Glycosyltransferase_61"/>
</dbReference>
<feature type="domain" description="Glycosyltransferase 61 catalytic" evidence="4">
    <location>
        <begin position="196"/>
        <end position="329"/>
    </location>
</feature>
<evidence type="ECO:0000313" key="6">
    <source>
        <dbReference type="Proteomes" id="UP001524587"/>
    </source>
</evidence>
<accession>A0ABT1W8U4</accession>
<evidence type="ECO:0000256" key="2">
    <source>
        <dbReference type="ARBA" id="ARBA00022679"/>
    </source>
</evidence>
<proteinExistence type="predicted"/>
<dbReference type="InterPro" id="IPR049625">
    <property type="entry name" value="Glyco_transf_61_cat"/>
</dbReference>
<dbReference type="RefSeq" id="WP_422864795.1">
    <property type="nucleotide sequence ID" value="NZ_JAMSKV010000011.1"/>
</dbReference>
<evidence type="ECO:0000256" key="1">
    <source>
        <dbReference type="ARBA" id="ARBA00022676"/>
    </source>
</evidence>
<keyword evidence="1" id="KW-0328">Glycosyltransferase</keyword>
<protein>
    <submittedName>
        <fullName evidence="5">Glycosyltransferase family 61 protein</fullName>
    </submittedName>
</protein>